<dbReference type="InterPro" id="IPR036390">
    <property type="entry name" value="WH_DNA-bd_sf"/>
</dbReference>
<dbReference type="AlphaFoldDB" id="A0A7X0M723"/>
<evidence type="ECO:0000313" key="6">
    <source>
        <dbReference type="EMBL" id="MBB6473852.1"/>
    </source>
</evidence>
<dbReference type="PANTHER" id="PTHR43537">
    <property type="entry name" value="TRANSCRIPTIONAL REGULATOR, GNTR FAMILY"/>
    <property type="match status" value="1"/>
</dbReference>
<dbReference type="EMBL" id="JACHIU010000001">
    <property type="protein sequence ID" value="MBB6473852.1"/>
    <property type="molecule type" value="Genomic_DNA"/>
</dbReference>
<dbReference type="PROSITE" id="PS50949">
    <property type="entry name" value="HTH_GNTR"/>
    <property type="match status" value="1"/>
</dbReference>
<dbReference type="Pfam" id="PF07729">
    <property type="entry name" value="FCD"/>
    <property type="match status" value="1"/>
</dbReference>
<gene>
    <name evidence="6" type="ORF">BJ992_003283</name>
</gene>
<dbReference type="SMART" id="SM00895">
    <property type="entry name" value="FCD"/>
    <property type="match status" value="1"/>
</dbReference>
<accession>A0A7X0M723</accession>
<dbReference type="InterPro" id="IPR000524">
    <property type="entry name" value="Tscrpt_reg_HTH_GntR"/>
</dbReference>
<feature type="domain" description="HTH gntR-type" evidence="5">
    <location>
        <begin position="111"/>
        <end position="178"/>
    </location>
</feature>
<dbReference type="Gene3D" id="1.10.10.10">
    <property type="entry name" value="Winged helix-like DNA-binding domain superfamily/Winged helix DNA-binding domain"/>
    <property type="match status" value="1"/>
</dbReference>
<feature type="compositionally biased region" description="Low complexity" evidence="4">
    <location>
        <begin position="50"/>
        <end position="78"/>
    </location>
</feature>
<dbReference type="GO" id="GO:0003677">
    <property type="term" value="F:DNA binding"/>
    <property type="evidence" value="ECO:0007669"/>
    <property type="project" value="UniProtKB-KW"/>
</dbReference>
<dbReference type="InterPro" id="IPR036388">
    <property type="entry name" value="WH-like_DNA-bd_sf"/>
</dbReference>
<dbReference type="RefSeq" id="WP_343072696.1">
    <property type="nucleotide sequence ID" value="NZ_BAAALO010000090.1"/>
</dbReference>
<protein>
    <submittedName>
        <fullName evidence="6">DNA-binding FadR family transcriptional regulator</fullName>
    </submittedName>
</protein>
<reference evidence="6 7" key="1">
    <citation type="submission" date="2020-08" db="EMBL/GenBank/DDBJ databases">
        <title>Sequencing the genomes of 1000 actinobacteria strains.</title>
        <authorList>
            <person name="Klenk H.-P."/>
        </authorList>
    </citation>
    <scope>NUCLEOTIDE SEQUENCE [LARGE SCALE GENOMIC DNA]</scope>
    <source>
        <strain evidence="6 7">DSM 44936</strain>
    </source>
</reference>
<comment type="caution">
    <text evidence="6">The sequence shown here is derived from an EMBL/GenBank/DDBJ whole genome shotgun (WGS) entry which is preliminary data.</text>
</comment>
<evidence type="ECO:0000313" key="7">
    <source>
        <dbReference type="Proteomes" id="UP000555564"/>
    </source>
</evidence>
<feature type="region of interest" description="Disordered" evidence="4">
    <location>
        <begin position="1"/>
        <end position="110"/>
    </location>
</feature>
<feature type="compositionally biased region" description="Pro residues" evidence="4">
    <location>
        <begin position="9"/>
        <end position="19"/>
    </location>
</feature>
<evidence type="ECO:0000256" key="2">
    <source>
        <dbReference type="ARBA" id="ARBA00023125"/>
    </source>
</evidence>
<dbReference type="Gene3D" id="1.20.120.530">
    <property type="entry name" value="GntR ligand-binding domain-like"/>
    <property type="match status" value="1"/>
</dbReference>
<dbReference type="GO" id="GO:0003700">
    <property type="term" value="F:DNA-binding transcription factor activity"/>
    <property type="evidence" value="ECO:0007669"/>
    <property type="project" value="InterPro"/>
</dbReference>
<keyword evidence="2 6" id="KW-0238">DNA-binding</keyword>
<keyword evidence="7" id="KW-1185">Reference proteome</keyword>
<evidence type="ECO:0000256" key="1">
    <source>
        <dbReference type="ARBA" id="ARBA00023015"/>
    </source>
</evidence>
<proteinExistence type="predicted"/>
<dbReference type="SUPFAM" id="SSF48008">
    <property type="entry name" value="GntR ligand-binding domain-like"/>
    <property type="match status" value="1"/>
</dbReference>
<dbReference type="CDD" id="cd07377">
    <property type="entry name" value="WHTH_GntR"/>
    <property type="match status" value="1"/>
</dbReference>
<evidence type="ECO:0000259" key="5">
    <source>
        <dbReference type="PROSITE" id="PS50949"/>
    </source>
</evidence>
<dbReference type="Pfam" id="PF00392">
    <property type="entry name" value="GntR"/>
    <property type="match status" value="1"/>
</dbReference>
<dbReference type="Proteomes" id="UP000555564">
    <property type="component" value="Unassembled WGS sequence"/>
</dbReference>
<name>A0A7X0M723_9ACTN</name>
<dbReference type="SUPFAM" id="SSF46785">
    <property type="entry name" value="Winged helix' DNA-binding domain"/>
    <property type="match status" value="1"/>
</dbReference>
<keyword evidence="1" id="KW-0805">Transcription regulation</keyword>
<dbReference type="InterPro" id="IPR011711">
    <property type="entry name" value="GntR_C"/>
</dbReference>
<keyword evidence="3" id="KW-0804">Transcription</keyword>
<dbReference type="SMART" id="SM00345">
    <property type="entry name" value="HTH_GNTR"/>
    <property type="match status" value="1"/>
</dbReference>
<dbReference type="PANTHER" id="PTHR43537:SF44">
    <property type="entry name" value="GNTR FAMILY REGULATORY PROTEIN"/>
    <property type="match status" value="1"/>
</dbReference>
<sequence length="342" mass="34837">MEGNDQTNPAPPAPPPGTVPAPAHHSVTRPPKAAPLTATGTDPQPPSGRTTTTASLTASTPAPATGPAAMPAPAHRAATGPAPQPSGRPATAFTASGATSADGPAASASGSGLHGDVLDALGALITSGDLAAGAVLRGEQLERRFGVSRSVVREAIRVLESMGLVTSRRRVGVTVAPRAAWNLLDPHVIRWRLSGGDRDSLLRSLTDLRRGVEPVAAALAAGNATPAQCGVLTGAVMRMAVHGRAGDIDDYLQADILFHRTLLEASGNEMLSALTGVITEVLRGRSPHTPLSRTGEGAAIRRHADVAEAIQSGDAKAAEHAMRAIVDHPADPQGNHGPAPHR</sequence>
<evidence type="ECO:0000256" key="4">
    <source>
        <dbReference type="SAM" id="MobiDB-lite"/>
    </source>
</evidence>
<evidence type="ECO:0000256" key="3">
    <source>
        <dbReference type="ARBA" id="ARBA00023163"/>
    </source>
</evidence>
<organism evidence="6 7">
    <name type="scientific">Sphaerisporangium rubeum</name>
    <dbReference type="NCBI Taxonomy" id="321317"/>
    <lineage>
        <taxon>Bacteria</taxon>
        <taxon>Bacillati</taxon>
        <taxon>Actinomycetota</taxon>
        <taxon>Actinomycetes</taxon>
        <taxon>Streptosporangiales</taxon>
        <taxon>Streptosporangiaceae</taxon>
        <taxon>Sphaerisporangium</taxon>
    </lineage>
</organism>
<feature type="compositionally biased region" description="Low complexity" evidence="4">
    <location>
        <begin position="90"/>
        <end position="110"/>
    </location>
</feature>
<dbReference type="InterPro" id="IPR008920">
    <property type="entry name" value="TF_FadR/GntR_C"/>
</dbReference>